<gene>
    <name evidence="1" type="ORF">PRK78_000161</name>
</gene>
<proteinExistence type="predicted"/>
<dbReference type="EMBL" id="CP120627">
    <property type="protein sequence ID" value="WEW54736.1"/>
    <property type="molecule type" value="Genomic_DNA"/>
</dbReference>
<sequence length="101" mass="10970">MSDHRKSSIEEAAHLDLTSEIPGEVNKCELDEMAVCEGTQSQGLSNLTLTETAGGHILGRHLYCDGIYRLHSPMSNTLSSFSVLETDRFTLIFDPEVSGGA</sequence>
<dbReference type="AlphaFoldDB" id="A0AAF0DA59"/>
<evidence type="ECO:0000313" key="1">
    <source>
        <dbReference type="EMBL" id="WEW54736.1"/>
    </source>
</evidence>
<name>A0AAF0DA59_9EURO</name>
<reference evidence="1" key="1">
    <citation type="submission" date="2023-03" db="EMBL/GenBank/DDBJ databases">
        <title>Emydomyces testavorans Genome Sequence.</title>
        <authorList>
            <person name="Hoyer L."/>
        </authorList>
    </citation>
    <scope>NUCLEOTIDE SEQUENCE</scope>
    <source>
        <strain evidence="1">16-2883</strain>
    </source>
</reference>
<organism evidence="1 2">
    <name type="scientific">Emydomyces testavorans</name>
    <dbReference type="NCBI Taxonomy" id="2070801"/>
    <lineage>
        <taxon>Eukaryota</taxon>
        <taxon>Fungi</taxon>
        <taxon>Dikarya</taxon>
        <taxon>Ascomycota</taxon>
        <taxon>Pezizomycotina</taxon>
        <taxon>Eurotiomycetes</taxon>
        <taxon>Eurotiomycetidae</taxon>
        <taxon>Onygenales</taxon>
        <taxon>Nannizziopsiaceae</taxon>
        <taxon>Emydomyces</taxon>
    </lineage>
</organism>
<evidence type="ECO:0000313" key="2">
    <source>
        <dbReference type="Proteomes" id="UP001219355"/>
    </source>
</evidence>
<accession>A0AAF0DA59</accession>
<keyword evidence="2" id="KW-1185">Reference proteome</keyword>
<protein>
    <submittedName>
        <fullName evidence="1">Uncharacterized protein</fullName>
    </submittedName>
</protein>
<dbReference type="Proteomes" id="UP001219355">
    <property type="component" value="Chromosome 1"/>
</dbReference>